<dbReference type="AlphaFoldDB" id="K0SWP1"/>
<evidence type="ECO:0000256" key="1">
    <source>
        <dbReference type="ARBA" id="ARBA00009759"/>
    </source>
</evidence>
<organism evidence="3 4">
    <name type="scientific">Thalassiosira oceanica</name>
    <name type="common">Marine diatom</name>
    <dbReference type="NCBI Taxonomy" id="159749"/>
    <lineage>
        <taxon>Eukaryota</taxon>
        <taxon>Sar</taxon>
        <taxon>Stramenopiles</taxon>
        <taxon>Ochrophyta</taxon>
        <taxon>Bacillariophyta</taxon>
        <taxon>Coscinodiscophyceae</taxon>
        <taxon>Thalassiosirophycidae</taxon>
        <taxon>Thalassiosirales</taxon>
        <taxon>Thalassiosiraceae</taxon>
        <taxon>Thalassiosira</taxon>
    </lineage>
</organism>
<dbReference type="EMBL" id="AGNL01009465">
    <property type="protein sequence ID" value="EJK69855.1"/>
    <property type="molecule type" value="Genomic_DNA"/>
</dbReference>
<name>K0SWP1_THAOC</name>
<dbReference type="SUPFAM" id="SSF56655">
    <property type="entry name" value="Carbohydrate phosphatase"/>
    <property type="match status" value="1"/>
</dbReference>
<sequence length="145" mass="16380">HCHRLAALSAHWAVTKLSTSAMPSRAYHCRLMRRFEPSRNDVMTQTSLSHNSVNDMRSSPTNEELASFAGELADAARGVILPYWRQPIDVESKMEDHRAIAESPVTIADQRAEEAMRAMIEGRYPGHGIYGEEHGQVRTDAEYVW</sequence>
<keyword evidence="2" id="KW-0460">Magnesium</keyword>
<evidence type="ECO:0000313" key="3">
    <source>
        <dbReference type="EMBL" id="EJK69855.1"/>
    </source>
</evidence>
<keyword evidence="2" id="KW-0479">Metal-binding</keyword>
<dbReference type="eggNOG" id="KOG2951">
    <property type="taxonomic scope" value="Eukaryota"/>
</dbReference>
<feature type="non-terminal residue" evidence="3">
    <location>
        <position position="1"/>
    </location>
</feature>
<gene>
    <name evidence="3" type="ORF">THAOC_08849</name>
</gene>
<dbReference type="Pfam" id="PF00459">
    <property type="entry name" value="Inositol_P"/>
    <property type="match status" value="1"/>
</dbReference>
<protein>
    <submittedName>
        <fullName evidence="3">Uncharacterized protein</fullName>
    </submittedName>
</protein>
<dbReference type="GO" id="GO:0046872">
    <property type="term" value="F:metal ion binding"/>
    <property type="evidence" value="ECO:0007669"/>
    <property type="project" value="UniProtKB-KW"/>
</dbReference>
<dbReference type="InterPro" id="IPR000760">
    <property type="entry name" value="Inositol_monophosphatase-like"/>
</dbReference>
<comment type="caution">
    <text evidence="3">The sequence shown here is derived from an EMBL/GenBank/DDBJ whole genome shotgun (WGS) entry which is preliminary data.</text>
</comment>
<keyword evidence="4" id="KW-1185">Reference proteome</keyword>
<dbReference type="Proteomes" id="UP000266841">
    <property type="component" value="Unassembled WGS sequence"/>
</dbReference>
<dbReference type="Gene3D" id="3.30.540.10">
    <property type="entry name" value="Fructose-1,6-Bisphosphatase, subunit A, domain 1"/>
    <property type="match status" value="1"/>
</dbReference>
<accession>K0SWP1</accession>
<proteinExistence type="inferred from homology"/>
<evidence type="ECO:0000313" key="4">
    <source>
        <dbReference type="Proteomes" id="UP000266841"/>
    </source>
</evidence>
<evidence type="ECO:0000256" key="2">
    <source>
        <dbReference type="PIRSR" id="PIRSR600760-2"/>
    </source>
</evidence>
<dbReference type="OrthoDB" id="10254945at2759"/>
<feature type="binding site" evidence="2">
    <location>
        <position position="132"/>
    </location>
    <ligand>
        <name>Mg(2+)</name>
        <dbReference type="ChEBI" id="CHEBI:18420"/>
        <label>1</label>
        <note>catalytic</note>
    </ligand>
</feature>
<comment type="similarity">
    <text evidence="1">Belongs to the inositol monophosphatase superfamily.</text>
</comment>
<comment type="cofactor">
    <cofactor evidence="2">
        <name>Mg(2+)</name>
        <dbReference type="ChEBI" id="CHEBI:18420"/>
    </cofactor>
</comment>
<reference evidence="3 4" key="1">
    <citation type="journal article" date="2012" name="Genome Biol.">
        <title>Genome and low-iron response of an oceanic diatom adapted to chronic iron limitation.</title>
        <authorList>
            <person name="Lommer M."/>
            <person name="Specht M."/>
            <person name="Roy A.S."/>
            <person name="Kraemer L."/>
            <person name="Andreson R."/>
            <person name="Gutowska M.A."/>
            <person name="Wolf J."/>
            <person name="Bergner S.V."/>
            <person name="Schilhabel M.B."/>
            <person name="Klostermeier U.C."/>
            <person name="Beiko R.G."/>
            <person name="Rosenstiel P."/>
            <person name="Hippler M."/>
            <person name="Laroche J."/>
        </authorList>
    </citation>
    <scope>NUCLEOTIDE SEQUENCE [LARGE SCALE GENOMIC DNA]</scope>
    <source>
        <strain evidence="3 4">CCMP1005</strain>
    </source>
</reference>